<proteinExistence type="predicted"/>
<dbReference type="Proteomes" id="UP000023758">
    <property type="component" value="Unassembled WGS sequence"/>
</dbReference>
<dbReference type="HOGENOM" id="CLU_1732892_0_0_1"/>
<dbReference type="EMBL" id="KK207723">
    <property type="protein sequence ID" value="EZF56289.1"/>
    <property type="molecule type" value="Genomic_DNA"/>
</dbReference>
<organism evidence="2">
    <name type="scientific">Trichophyton rubrum CBS 288.86</name>
    <dbReference type="NCBI Taxonomy" id="1215330"/>
    <lineage>
        <taxon>Eukaryota</taxon>
        <taxon>Fungi</taxon>
        <taxon>Dikarya</taxon>
        <taxon>Ascomycota</taxon>
        <taxon>Pezizomycotina</taxon>
        <taxon>Eurotiomycetes</taxon>
        <taxon>Eurotiomycetidae</taxon>
        <taxon>Onygenales</taxon>
        <taxon>Arthrodermataceae</taxon>
        <taxon>Trichophyton</taxon>
    </lineage>
</organism>
<dbReference type="AlphaFoldDB" id="A0A022WD92"/>
<protein>
    <submittedName>
        <fullName evidence="2">Uncharacterized protein</fullName>
    </submittedName>
</protein>
<reference evidence="2" key="1">
    <citation type="submission" date="2014-02" db="EMBL/GenBank/DDBJ databases">
        <title>The Genome Sequence of Trichophyton rubrum (morphotype fischeri) CBS 288.86.</title>
        <authorList>
            <consortium name="The Broad Institute Genomics Platform"/>
            <person name="Cuomo C.A."/>
            <person name="White T.C."/>
            <person name="Graser Y."/>
            <person name="Martinez-Rossi N."/>
            <person name="Heitman J."/>
            <person name="Young S.K."/>
            <person name="Zeng Q."/>
            <person name="Gargeya S."/>
            <person name="Abouelleil A."/>
            <person name="Alvarado L."/>
            <person name="Chapman S.B."/>
            <person name="Gainer-Dewar J."/>
            <person name="Goldberg J."/>
            <person name="Griggs A."/>
            <person name="Gujja S."/>
            <person name="Hansen M."/>
            <person name="Howarth C."/>
            <person name="Imamovic A."/>
            <person name="Larimer J."/>
            <person name="Martinez D."/>
            <person name="Murphy C."/>
            <person name="Pearson M.D."/>
            <person name="Persinoti G."/>
            <person name="Poon T."/>
            <person name="Priest M."/>
            <person name="Roberts A.D."/>
            <person name="Saif S."/>
            <person name="Shea T.D."/>
            <person name="Sykes S.N."/>
            <person name="Wortman J."/>
            <person name="Nusbaum C."/>
            <person name="Birren B."/>
        </authorList>
    </citation>
    <scope>NUCLEOTIDE SEQUENCE [LARGE SCALE GENOMIC DNA]</scope>
    <source>
        <strain evidence="2">CBS 288.86</strain>
    </source>
</reference>
<name>A0A022WD92_TRIRU</name>
<accession>A0A022WD92</accession>
<feature type="signal peptide" evidence="1">
    <location>
        <begin position="1"/>
        <end position="22"/>
    </location>
</feature>
<keyword evidence="1" id="KW-0732">Signal</keyword>
<evidence type="ECO:0000313" key="2">
    <source>
        <dbReference type="EMBL" id="EZF56289.1"/>
    </source>
</evidence>
<gene>
    <name evidence="2" type="ORF">H103_01290</name>
</gene>
<evidence type="ECO:0000256" key="1">
    <source>
        <dbReference type="SAM" id="SignalP"/>
    </source>
</evidence>
<feature type="chain" id="PRO_5001508325" evidence="1">
    <location>
        <begin position="23"/>
        <end position="159"/>
    </location>
</feature>
<dbReference type="OrthoDB" id="4161406at2759"/>
<sequence length="159" mass="16363">MKAASALATLALLAVAPQPTQAAFPVFTIIAAGLIGIGRALGTAIQGPRAAATFDAAALPPASHNSNMNVVVTISRAAQLILIRTTRTTSLDLEVKGLPLTCMNLANVMAGDGTQGPYALPCGSDCLFYDAITPAQIEEFRHSLGLSINSESSIPPQAY</sequence>